<name>A0A396JA51_MEDTR</name>
<dbReference type="OrthoDB" id="2113341at2759"/>
<feature type="binding site" evidence="18">
    <location>
        <position position="158"/>
    </location>
    <ligand>
        <name>Ca(2+)</name>
        <dbReference type="ChEBI" id="CHEBI:29108"/>
        <label>1</label>
    </ligand>
</feature>
<keyword evidence="11 24" id="KW-0560">Oxidoreductase</keyword>
<sequence>MLTNQPFRFSYNSNQPNNFLNKSSLFLLLFFFIIKKMRRFFIFNPWIIVAFIVFLPVLVSLRNPRGEPEPENTITQTTSSSSFSHTSFRSVILAANTFPFDFNQRIRDGSNLQYNFYRDSCPQAEDIVRSAVTDIYFDHRDLAPSLLRLFFHDCFIQGCDASLLLEDNGDRNGSYEKQAIPNQTLKGFDKVDLIKEEVEQACPGVVSCADILALAVRDSVLLGGGPFYPVLTGRRDSLQSFFQEATDQIPRPDDSIMRTLQFFNLRGFNARETVSLLGGHNIGKIGCDFIQQRLYDFQGTGQPDPSIPLDFLSQMRLNCPDNSKNNFSSNGTFSTFTASKPMNVQLSNDKGMSYMQALSSAVPSGASFDTHYYQSLLRGRGLLFADQQLMAQEKTARLVFAYASDDGSTFRMDFARVMLKLSNLDVLTGNQGQVRLNCSRLVSS</sequence>
<evidence type="ECO:0000256" key="15">
    <source>
        <dbReference type="ARBA" id="ARBA00023324"/>
    </source>
</evidence>
<comment type="function">
    <text evidence="2">Removal of H(2)O(2), oxidation of toxic reductants, biosynthesis and degradation of lignin, suberization, auxin catabolism, response to environmental stresses such as wounding, pathogen attack and oxidative stress. These functions might be dependent on each isozyme/isoform in each plant tissue.</text>
</comment>
<evidence type="ECO:0000256" key="14">
    <source>
        <dbReference type="ARBA" id="ARBA00023180"/>
    </source>
</evidence>
<feature type="disulfide bond" evidence="20">
    <location>
        <begin position="208"/>
        <end position="438"/>
    </location>
</feature>
<evidence type="ECO:0000256" key="2">
    <source>
        <dbReference type="ARBA" id="ARBA00002322"/>
    </source>
</evidence>
<dbReference type="Pfam" id="PF00141">
    <property type="entry name" value="peroxidase"/>
    <property type="match status" value="1"/>
</dbReference>
<feature type="domain" description="Plant heme peroxidase family profile" evidence="23">
    <location>
        <begin position="111"/>
        <end position="442"/>
    </location>
</feature>
<evidence type="ECO:0000256" key="5">
    <source>
        <dbReference type="ARBA" id="ARBA00022525"/>
    </source>
</evidence>
<keyword evidence="22" id="KW-0812">Transmembrane</keyword>
<dbReference type="PRINTS" id="PR00461">
    <property type="entry name" value="PLPEROXIDASE"/>
</dbReference>
<feature type="binding site" evidence="18">
    <location>
        <position position="153"/>
    </location>
    <ligand>
        <name>Ca(2+)</name>
        <dbReference type="ChEBI" id="CHEBI:29108"/>
        <label>1</label>
    </ligand>
</feature>
<dbReference type="AlphaFoldDB" id="A0A396JA51"/>
<evidence type="ECO:0000313" key="24">
    <source>
        <dbReference type="EMBL" id="RHN75040.1"/>
    </source>
</evidence>
<comment type="subcellular location">
    <subcellularLocation>
        <location evidence="3">Secreted</location>
    </subcellularLocation>
</comment>
<feature type="site" description="Transition state stabilizer" evidence="19">
    <location>
        <position position="148"/>
    </location>
</feature>
<evidence type="ECO:0000256" key="9">
    <source>
        <dbReference type="ARBA" id="ARBA00022729"/>
    </source>
</evidence>
<dbReference type="InterPro" id="IPR010255">
    <property type="entry name" value="Haem_peroxidase_sf"/>
</dbReference>
<dbReference type="GO" id="GO:0046872">
    <property type="term" value="F:metal ion binding"/>
    <property type="evidence" value="ECO:0007669"/>
    <property type="project" value="UniProtKB-KW"/>
</dbReference>
<evidence type="ECO:0000256" key="22">
    <source>
        <dbReference type="SAM" id="Phobius"/>
    </source>
</evidence>
<keyword evidence="8 18" id="KW-0479">Metal-binding</keyword>
<comment type="cofactor">
    <cofactor evidence="18">
        <name>heme b</name>
        <dbReference type="ChEBI" id="CHEBI:60344"/>
    </cofactor>
    <text evidence="18">Binds 1 heme b (iron(II)-protoporphyrin IX) group per subunit.</text>
</comment>
<comment type="caution">
    <text evidence="24">The sequence shown here is derived from an EMBL/GenBank/DDBJ whole genome shotgun (WGS) entry which is preliminary data.</text>
</comment>
<feature type="binding site" evidence="18">
    <location>
        <position position="160"/>
    </location>
    <ligand>
        <name>Ca(2+)</name>
        <dbReference type="ChEBI" id="CHEBI:29108"/>
        <label>1</label>
    </ligand>
</feature>
<organism evidence="24">
    <name type="scientific">Medicago truncatula</name>
    <name type="common">Barrel medic</name>
    <name type="synonym">Medicago tribuloides</name>
    <dbReference type="NCBI Taxonomy" id="3880"/>
    <lineage>
        <taxon>Eukaryota</taxon>
        <taxon>Viridiplantae</taxon>
        <taxon>Streptophyta</taxon>
        <taxon>Embryophyta</taxon>
        <taxon>Tracheophyta</taxon>
        <taxon>Spermatophyta</taxon>
        <taxon>Magnoliopsida</taxon>
        <taxon>eudicotyledons</taxon>
        <taxon>Gunneridae</taxon>
        <taxon>Pentapetalae</taxon>
        <taxon>rosids</taxon>
        <taxon>fabids</taxon>
        <taxon>Fabales</taxon>
        <taxon>Fabaceae</taxon>
        <taxon>Papilionoideae</taxon>
        <taxon>50 kb inversion clade</taxon>
        <taxon>NPAAA clade</taxon>
        <taxon>Hologalegina</taxon>
        <taxon>IRL clade</taxon>
        <taxon>Trifolieae</taxon>
        <taxon>Medicago</taxon>
    </lineage>
</organism>
<dbReference type="FunFam" id="1.10.520.10:FF:000006">
    <property type="entry name" value="Peroxidase"/>
    <property type="match status" value="1"/>
</dbReference>
<dbReference type="Gramene" id="rna11188">
    <property type="protein sequence ID" value="RHN75040.1"/>
    <property type="gene ID" value="gene11188"/>
</dbReference>
<keyword evidence="22" id="KW-0472">Membrane</keyword>
<evidence type="ECO:0000256" key="3">
    <source>
        <dbReference type="ARBA" id="ARBA00004613"/>
    </source>
</evidence>
<dbReference type="GO" id="GO:0020037">
    <property type="term" value="F:heme binding"/>
    <property type="evidence" value="ECO:0007669"/>
    <property type="project" value="InterPro"/>
</dbReference>
<accession>A0A396JA51</accession>
<evidence type="ECO:0000256" key="16">
    <source>
        <dbReference type="PIRSR" id="PIRSR600823-1"/>
    </source>
</evidence>
<protein>
    <recommendedName>
        <fullName evidence="4">peroxidase</fullName>
        <ecNumber evidence="4">1.11.1.7</ecNumber>
    </recommendedName>
</protein>
<feature type="binding site" description="axial binding residue" evidence="18">
    <location>
        <position position="280"/>
    </location>
    <ligand>
        <name>heme b</name>
        <dbReference type="ChEBI" id="CHEBI:60344"/>
    </ligand>
    <ligandPart>
        <name>Fe</name>
        <dbReference type="ChEBI" id="CHEBI:18248"/>
    </ligandPart>
</feature>
<evidence type="ECO:0000256" key="1">
    <source>
        <dbReference type="ARBA" id="ARBA00000189"/>
    </source>
</evidence>
<keyword evidence="15" id="KW-0376">Hydrogen peroxide</keyword>
<evidence type="ECO:0000256" key="7">
    <source>
        <dbReference type="ARBA" id="ARBA00022617"/>
    </source>
</evidence>
<evidence type="ECO:0000256" key="11">
    <source>
        <dbReference type="ARBA" id="ARBA00023002"/>
    </source>
</evidence>
<feature type="disulfide bond" evidence="20">
    <location>
        <begin position="121"/>
        <end position="202"/>
    </location>
</feature>
<dbReference type="InterPro" id="IPR019794">
    <property type="entry name" value="Peroxidases_AS"/>
</dbReference>
<feature type="binding site" evidence="17">
    <location>
        <position position="250"/>
    </location>
    <ligand>
        <name>substrate</name>
    </ligand>
</feature>
<dbReference type="EMBL" id="PSQE01000002">
    <property type="protein sequence ID" value="RHN75040.1"/>
    <property type="molecule type" value="Genomic_DNA"/>
</dbReference>
<dbReference type="InterPro" id="IPR033905">
    <property type="entry name" value="Secretory_peroxidase"/>
</dbReference>
<dbReference type="GO" id="GO:0005576">
    <property type="term" value="C:extracellular region"/>
    <property type="evidence" value="ECO:0007669"/>
    <property type="project" value="UniProtKB-SubCell"/>
</dbReference>
<keyword evidence="10 18" id="KW-0106">Calcium</keyword>
<evidence type="ECO:0000256" key="6">
    <source>
        <dbReference type="ARBA" id="ARBA00022559"/>
    </source>
</evidence>
<gene>
    <name evidence="24" type="ORF">MtrunA17_Chr2g0316831</name>
</gene>
<dbReference type="PROSITE" id="PS50873">
    <property type="entry name" value="PEROXIDASE_4"/>
    <property type="match status" value="1"/>
</dbReference>
<evidence type="ECO:0000256" key="20">
    <source>
        <dbReference type="PIRSR" id="PIRSR600823-5"/>
    </source>
</evidence>
<feature type="disulfide bond" evidence="20">
    <location>
        <begin position="154"/>
        <end position="159"/>
    </location>
</feature>
<dbReference type="SUPFAM" id="SSF48113">
    <property type="entry name" value="Heme-dependent peroxidases"/>
    <property type="match status" value="1"/>
</dbReference>
<dbReference type="InterPro" id="IPR000823">
    <property type="entry name" value="Peroxidase_pln"/>
</dbReference>
<dbReference type="InterPro" id="IPR002016">
    <property type="entry name" value="Haem_peroxidase"/>
</dbReference>
<evidence type="ECO:0000256" key="4">
    <source>
        <dbReference type="ARBA" id="ARBA00012313"/>
    </source>
</evidence>
<comment type="similarity">
    <text evidence="21">Belongs to the peroxidase family.</text>
</comment>
<dbReference type="PRINTS" id="PR00458">
    <property type="entry name" value="PEROXIDASE"/>
</dbReference>
<evidence type="ECO:0000256" key="18">
    <source>
        <dbReference type="PIRSR" id="PIRSR600823-3"/>
    </source>
</evidence>
<keyword evidence="9" id="KW-0732">Signal</keyword>
<evidence type="ECO:0000256" key="17">
    <source>
        <dbReference type="PIRSR" id="PIRSR600823-2"/>
    </source>
</evidence>
<evidence type="ECO:0000256" key="8">
    <source>
        <dbReference type="ARBA" id="ARBA00022723"/>
    </source>
</evidence>
<feature type="transmembrane region" description="Helical" evidence="22">
    <location>
        <begin position="41"/>
        <end position="61"/>
    </location>
</feature>
<comment type="cofactor">
    <cofactor evidence="18">
        <name>Ca(2+)</name>
        <dbReference type="ChEBI" id="CHEBI:29108"/>
    </cofactor>
    <text evidence="18">Binds 2 calcium ions per subunit.</text>
</comment>
<dbReference type="Gene3D" id="1.10.420.10">
    <property type="entry name" value="Peroxidase, domain 2"/>
    <property type="match status" value="1"/>
</dbReference>
<keyword evidence="22" id="KW-1133">Transmembrane helix</keyword>
<keyword evidence="5" id="KW-0964">Secreted</keyword>
<dbReference type="Proteomes" id="UP000265566">
    <property type="component" value="Chromosome 2"/>
</dbReference>
<reference evidence="24" key="1">
    <citation type="journal article" date="2018" name="Nat. Plants">
        <title>Whole-genome landscape of Medicago truncatula symbiotic genes.</title>
        <authorList>
            <person name="Pecrix Y."/>
            <person name="Gamas P."/>
            <person name="Carrere S."/>
        </authorList>
    </citation>
    <scope>NUCLEOTIDE SEQUENCE</scope>
    <source>
        <tissue evidence="24">Leaves</tissue>
    </source>
</reference>
<keyword evidence="6 24" id="KW-0575">Peroxidase</keyword>
<feature type="disulfide bond" evidence="20">
    <location>
        <begin position="287"/>
        <end position="319"/>
    </location>
</feature>
<dbReference type="GO" id="GO:0042744">
    <property type="term" value="P:hydrogen peroxide catabolic process"/>
    <property type="evidence" value="ECO:0007669"/>
    <property type="project" value="UniProtKB-KW"/>
</dbReference>
<dbReference type="CDD" id="cd00693">
    <property type="entry name" value="secretory_peroxidase"/>
    <property type="match status" value="1"/>
</dbReference>
<keyword evidence="13 20" id="KW-1015">Disulfide bond</keyword>
<keyword evidence="12 18" id="KW-0408">Iron</keyword>
<evidence type="ECO:0000256" key="12">
    <source>
        <dbReference type="ARBA" id="ARBA00023004"/>
    </source>
</evidence>
<dbReference type="Gene3D" id="1.10.520.10">
    <property type="match status" value="1"/>
</dbReference>
<comment type="catalytic activity">
    <reaction evidence="1">
        <text>2 a phenolic donor + H2O2 = 2 a phenolic radical donor + 2 H2O</text>
        <dbReference type="Rhea" id="RHEA:56136"/>
        <dbReference type="ChEBI" id="CHEBI:15377"/>
        <dbReference type="ChEBI" id="CHEBI:16240"/>
        <dbReference type="ChEBI" id="CHEBI:139520"/>
        <dbReference type="ChEBI" id="CHEBI:139521"/>
        <dbReference type="EC" id="1.11.1.7"/>
    </reaction>
</comment>
<dbReference type="GO" id="GO:0140825">
    <property type="term" value="F:lactoperoxidase activity"/>
    <property type="evidence" value="ECO:0007669"/>
    <property type="project" value="UniProtKB-EC"/>
</dbReference>
<dbReference type="EC" id="1.11.1.7" evidence="4"/>
<keyword evidence="14" id="KW-0325">Glycoprotein</keyword>
<evidence type="ECO:0000256" key="21">
    <source>
        <dbReference type="RuleBase" id="RU004241"/>
    </source>
</evidence>
<evidence type="ECO:0000256" key="10">
    <source>
        <dbReference type="ARBA" id="ARBA00022837"/>
    </source>
</evidence>
<feature type="binding site" evidence="18">
    <location>
        <position position="162"/>
    </location>
    <ligand>
        <name>Ca(2+)</name>
        <dbReference type="ChEBI" id="CHEBI:29108"/>
        <label>1</label>
    </ligand>
</feature>
<feature type="binding site" evidence="18">
    <location>
        <position position="176"/>
    </location>
    <ligand>
        <name>Ca(2+)</name>
        <dbReference type="ChEBI" id="CHEBI:29108"/>
        <label>1</label>
    </ligand>
</feature>
<evidence type="ECO:0000256" key="19">
    <source>
        <dbReference type="PIRSR" id="PIRSR600823-4"/>
    </source>
</evidence>
<evidence type="ECO:0000256" key="13">
    <source>
        <dbReference type="ARBA" id="ARBA00023157"/>
    </source>
</evidence>
<keyword evidence="7" id="KW-0349">Heme</keyword>
<evidence type="ECO:0000259" key="23">
    <source>
        <dbReference type="PROSITE" id="PS50873"/>
    </source>
</evidence>
<dbReference type="PROSITE" id="PS00436">
    <property type="entry name" value="PEROXIDASE_2"/>
    <property type="match status" value="1"/>
</dbReference>
<proteinExistence type="inferred from homology"/>
<feature type="binding site" evidence="18">
    <location>
        <position position="369"/>
    </location>
    <ligand>
        <name>Ca(2+)</name>
        <dbReference type="ChEBI" id="CHEBI:29108"/>
        <label>2</label>
    </ligand>
</feature>
<dbReference type="PANTHER" id="PTHR31235">
    <property type="entry name" value="PEROXIDASE 25-RELATED"/>
    <property type="match status" value="1"/>
</dbReference>
<feature type="active site" description="Proton acceptor" evidence="16">
    <location>
        <position position="152"/>
    </location>
</feature>
<feature type="binding site" evidence="18">
    <location>
        <position position="349"/>
    </location>
    <ligand>
        <name>Ca(2+)</name>
        <dbReference type="ChEBI" id="CHEBI:29108"/>
        <label>2</label>
    </ligand>
</feature>
<dbReference type="GO" id="GO:0006979">
    <property type="term" value="P:response to oxidative stress"/>
    <property type="evidence" value="ECO:0007669"/>
    <property type="project" value="InterPro"/>
</dbReference>